<dbReference type="InterPro" id="IPR050966">
    <property type="entry name" value="Glutamyl_endopeptidase"/>
</dbReference>
<evidence type="ECO:0000256" key="5">
    <source>
        <dbReference type="ARBA" id="ARBA00022825"/>
    </source>
</evidence>
<dbReference type="Pfam" id="PF00089">
    <property type="entry name" value="Trypsin"/>
    <property type="match status" value="1"/>
</dbReference>
<dbReference type="RefSeq" id="WP_126496444.1">
    <property type="nucleotide sequence ID" value="NZ_LR962863.1"/>
</dbReference>
<evidence type="ECO:0000313" key="9">
    <source>
        <dbReference type="EMBL" id="CAD7358572.1"/>
    </source>
</evidence>
<dbReference type="EMBL" id="LR962863">
    <property type="protein sequence ID" value="CAD7358572.1"/>
    <property type="molecule type" value="Genomic_DNA"/>
</dbReference>
<proteinExistence type="inferred from homology"/>
<evidence type="ECO:0000256" key="4">
    <source>
        <dbReference type="ARBA" id="ARBA00022801"/>
    </source>
</evidence>
<evidence type="ECO:0000256" key="7">
    <source>
        <dbReference type="RuleBase" id="RU004296"/>
    </source>
</evidence>
<keyword evidence="4 7" id="KW-0378">Hydrolase</keyword>
<keyword evidence="2 7" id="KW-0645">Protease</keyword>
<dbReference type="PANTHER" id="PTHR15462:SF8">
    <property type="entry name" value="SERINE PROTEASE"/>
    <property type="match status" value="1"/>
</dbReference>
<sequence length="255" mass="28276">MNKFLLRTATVVSLSFMAFTQDSYASSHTDYKIIGEDSRVKVNNTTLNPYQSIAFIESKFNNVYEDCSGTVIAPNKVITAAHCVYNPQYGGLTEQSKITPGLNGKIAPFGQFESNDIKVPQQYKDHQEDQYDIAIIDVKPRNGVSIGNVVKPIQMEASDNSKNKEVEITGYPSDKFEQLRVQTQWSSSSLVDFQDGNKAYYTADTISGESGAPVFNKQTKNIIGVHTGAVETSAGLYNRGTTFTKNILKWVQQNL</sequence>
<evidence type="ECO:0000313" key="11">
    <source>
        <dbReference type="Proteomes" id="UP000264146"/>
    </source>
</evidence>
<dbReference type="InterPro" id="IPR043504">
    <property type="entry name" value="Peptidase_S1_PA_chymotrypsin"/>
</dbReference>
<evidence type="ECO:0000313" key="10">
    <source>
        <dbReference type="EMBL" id="SUM86096.1"/>
    </source>
</evidence>
<protein>
    <recommendedName>
        <fullName evidence="7">Serine protease</fullName>
        <ecNumber evidence="7">3.4.21.-</ecNumber>
    </recommendedName>
</protein>
<feature type="domain" description="Peptidase S1" evidence="8">
    <location>
        <begin position="33"/>
        <end position="255"/>
    </location>
</feature>
<dbReference type="PROSITE" id="PS50240">
    <property type="entry name" value="TRYPSIN_DOM"/>
    <property type="match status" value="1"/>
</dbReference>
<feature type="active site" description="Charge relay system" evidence="6">
    <location>
        <position position="210"/>
    </location>
</feature>
<keyword evidence="3 7" id="KW-0732">Signal</keyword>
<name>A0A7Z7VW56_STASC</name>
<evidence type="ECO:0000259" key="8">
    <source>
        <dbReference type="PROSITE" id="PS50240"/>
    </source>
</evidence>
<feature type="active site" description="Charge relay system" evidence="6">
    <location>
        <position position="132"/>
    </location>
</feature>
<feature type="active site" description="Charge relay system" evidence="6">
    <location>
        <position position="82"/>
    </location>
</feature>
<dbReference type="PANTHER" id="PTHR15462">
    <property type="entry name" value="SERINE PROTEASE"/>
    <property type="match status" value="1"/>
</dbReference>
<dbReference type="InterPro" id="IPR008256">
    <property type="entry name" value="Peptidase_S1B"/>
</dbReference>
<evidence type="ECO:0000256" key="2">
    <source>
        <dbReference type="ARBA" id="ARBA00022670"/>
    </source>
</evidence>
<keyword evidence="5 7" id="KW-0720">Serine protease</keyword>
<dbReference type="SMART" id="SM00020">
    <property type="entry name" value="Tryp_SPc"/>
    <property type="match status" value="1"/>
</dbReference>
<accession>A0A7Z7VW56</accession>
<dbReference type="AlphaFoldDB" id="A0A7Z7VW56"/>
<evidence type="ECO:0000256" key="1">
    <source>
        <dbReference type="ARBA" id="ARBA00008764"/>
    </source>
</evidence>
<feature type="chain" id="PRO_5041473346" description="Serine protease" evidence="7">
    <location>
        <begin position="21"/>
        <end position="255"/>
    </location>
</feature>
<organism evidence="10">
    <name type="scientific">Staphylococcus schleiferi</name>
    <dbReference type="NCBI Taxonomy" id="1295"/>
    <lineage>
        <taxon>Bacteria</taxon>
        <taxon>Bacillati</taxon>
        <taxon>Bacillota</taxon>
        <taxon>Bacilli</taxon>
        <taxon>Bacillales</taxon>
        <taxon>Staphylococcaceae</taxon>
        <taxon>Staphylococcus</taxon>
    </lineage>
</organism>
<dbReference type="InterPro" id="IPR009003">
    <property type="entry name" value="Peptidase_S1_PA"/>
</dbReference>
<dbReference type="PROSITE" id="PS00134">
    <property type="entry name" value="TRYPSIN_HIS"/>
    <property type="match status" value="1"/>
</dbReference>
<reference evidence="10" key="1">
    <citation type="submission" date="2018-06" db="EMBL/GenBank/DDBJ databases">
        <authorList>
            <consortium name="Pathogen Informatics"/>
            <person name="Doyle S."/>
        </authorList>
    </citation>
    <scope>NUCLEOTIDE SEQUENCE [LARGE SCALE GENOMIC DNA]</scope>
    <source>
        <strain evidence="10">NCTC12218</strain>
    </source>
</reference>
<reference evidence="9 11" key="2">
    <citation type="submission" date="2020-11" db="EMBL/GenBank/DDBJ databases">
        <authorList>
            <consortium name="Pathogen Informatics"/>
        </authorList>
    </citation>
    <scope>NUCLEOTIDE SEQUENCE [LARGE SCALE GENOMIC DNA]</scope>
    <source>
        <strain evidence="9 11">NCTC12218</strain>
    </source>
</reference>
<dbReference type="EC" id="3.4.21.-" evidence="7"/>
<evidence type="ECO:0000256" key="6">
    <source>
        <dbReference type="PIRSR" id="PIRSR608256-1"/>
    </source>
</evidence>
<dbReference type="InterPro" id="IPR001254">
    <property type="entry name" value="Trypsin_dom"/>
</dbReference>
<gene>
    <name evidence="10" type="primary">blaSE_1</name>
    <name evidence="10" type="ORF">NCTC12218_00153</name>
</gene>
<dbReference type="GO" id="GO:0004252">
    <property type="term" value="F:serine-type endopeptidase activity"/>
    <property type="evidence" value="ECO:0007669"/>
    <property type="project" value="InterPro"/>
</dbReference>
<dbReference type="Gene3D" id="2.40.10.10">
    <property type="entry name" value="Trypsin-like serine proteases"/>
    <property type="match status" value="2"/>
</dbReference>
<dbReference type="Proteomes" id="UP000264146">
    <property type="component" value="Chromosome"/>
</dbReference>
<dbReference type="PRINTS" id="PR00839">
    <property type="entry name" value="V8PROTEASE"/>
</dbReference>
<feature type="signal peptide" evidence="7">
    <location>
        <begin position="1"/>
        <end position="20"/>
    </location>
</feature>
<dbReference type="GO" id="GO:0006508">
    <property type="term" value="P:proteolysis"/>
    <property type="evidence" value="ECO:0007669"/>
    <property type="project" value="UniProtKB-KW"/>
</dbReference>
<dbReference type="InterPro" id="IPR018114">
    <property type="entry name" value="TRYPSIN_HIS"/>
</dbReference>
<dbReference type="SUPFAM" id="SSF50494">
    <property type="entry name" value="Trypsin-like serine proteases"/>
    <property type="match status" value="1"/>
</dbReference>
<evidence type="ECO:0000256" key="3">
    <source>
        <dbReference type="ARBA" id="ARBA00022729"/>
    </source>
</evidence>
<dbReference type="EMBL" id="UHEF01000001">
    <property type="protein sequence ID" value="SUM86096.1"/>
    <property type="molecule type" value="Genomic_DNA"/>
</dbReference>
<comment type="similarity">
    <text evidence="1 7">Belongs to the peptidase S1B family.</text>
</comment>